<evidence type="ECO:0000256" key="6">
    <source>
        <dbReference type="ARBA" id="ARBA00023206"/>
    </source>
</evidence>
<accession>A0AAJ7R8U6</accession>
<dbReference type="GO" id="GO:0034599">
    <property type="term" value="P:cellular response to oxidative stress"/>
    <property type="evidence" value="ECO:0007669"/>
    <property type="project" value="TreeGrafter"/>
</dbReference>
<evidence type="ECO:0000313" key="12">
    <source>
        <dbReference type="Proteomes" id="UP000694920"/>
    </source>
</evidence>
<dbReference type="GO" id="GO:0005737">
    <property type="term" value="C:cytoplasm"/>
    <property type="evidence" value="ECO:0007669"/>
    <property type="project" value="TreeGrafter"/>
</dbReference>
<comment type="function">
    <text evidence="8">Glutathione-dependent oxidoreductase that facilitates the maintenance of mitochondrial redox homeostasis upon induction of apoptosis by oxidative stress. Involved in response to hydrogen peroxide and regulation of apoptosis caused by oxidative stress. Acts as a very efficient catalyst of monothiol reactions because of its high affinity for protein glutathione-mixed disulfides. Can receive electrons not only from glutathione (GSH), but also from thioredoxin reductase supporting both monothiol and dithiol reactions. Efficiently catalyzes both glutathionylation and deglutathionylation of mitochondrial complex I, which in turn regulates the superoxide production by the complex. Overexpression decreases the susceptibility to apoptosis and prevents loss of cardiolipin and cytochrome c release.</text>
</comment>
<dbReference type="CDD" id="cd03419">
    <property type="entry name" value="GRX_GRXh_1_2_like"/>
    <property type="match status" value="1"/>
</dbReference>
<comment type="subunit">
    <text evidence="9">Monomer; active form. Homodimer; inactive form. The homodimer is probably linked by 1 2Fe-2S cluster.</text>
</comment>
<evidence type="ECO:0000256" key="8">
    <source>
        <dbReference type="ARBA" id="ARBA00037470"/>
    </source>
</evidence>
<evidence type="ECO:0000256" key="7">
    <source>
        <dbReference type="ARBA" id="ARBA00023284"/>
    </source>
</evidence>
<name>A0AAJ7R8U6_CEPCN</name>
<comment type="function">
    <text evidence="1">Has a glutathione-disulfide oxidoreductase activity in the presence of NADPH and glutathione reductase. Reduces low molecular weight disulfides and proteins.</text>
</comment>
<dbReference type="AlphaFoldDB" id="A0AAJ7R8U6"/>
<dbReference type="InterPro" id="IPR014025">
    <property type="entry name" value="Glutaredoxin_subgr"/>
</dbReference>
<dbReference type="Gene3D" id="3.40.30.10">
    <property type="entry name" value="Glutaredoxin"/>
    <property type="match status" value="1"/>
</dbReference>
<dbReference type="PANTHER" id="PTHR45694:SF5">
    <property type="entry name" value="GLUTAREDOXIN 2"/>
    <property type="match status" value="1"/>
</dbReference>
<evidence type="ECO:0000259" key="11">
    <source>
        <dbReference type="Pfam" id="PF00462"/>
    </source>
</evidence>
<organism evidence="12 13">
    <name type="scientific">Cephus cinctus</name>
    <name type="common">Wheat stem sawfly</name>
    <dbReference type="NCBI Taxonomy" id="211228"/>
    <lineage>
        <taxon>Eukaryota</taxon>
        <taxon>Metazoa</taxon>
        <taxon>Ecdysozoa</taxon>
        <taxon>Arthropoda</taxon>
        <taxon>Hexapoda</taxon>
        <taxon>Insecta</taxon>
        <taxon>Pterygota</taxon>
        <taxon>Neoptera</taxon>
        <taxon>Endopterygota</taxon>
        <taxon>Hymenoptera</taxon>
        <taxon>Cephoidea</taxon>
        <taxon>Cephidae</taxon>
        <taxon>Cephus</taxon>
    </lineage>
</organism>
<keyword evidence="4" id="KW-0249">Electron transport</keyword>
<dbReference type="SUPFAM" id="SSF52833">
    <property type="entry name" value="Thioredoxin-like"/>
    <property type="match status" value="1"/>
</dbReference>
<dbReference type="RefSeq" id="XP_024936477.1">
    <property type="nucleotide sequence ID" value="XM_025080709.1"/>
</dbReference>
<dbReference type="PROSITE" id="PS00195">
    <property type="entry name" value="GLUTAREDOXIN_1"/>
    <property type="match status" value="1"/>
</dbReference>
<dbReference type="PANTHER" id="PTHR45694">
    <property type="entry name" value="GLUTAREDOXIN 2"/>
    <property type="match status" value="1"/>
</dbReference>
<dbReference type="InterPro" id="IPR011899">
    <property type="entry name" value="Glutaredoxin_euk/vir"/>
</dbReference>
<evidence type="ECO:0000256" key="1">
    <source>
        <dbReference type="ARBA" id="ARBA00002549"/>
    </source>
</evidence>
<proteinExistence type="inferred from homology"/>
<keyword evidence="3" id="KW-0813">Transport</keyword>
<keyword evidence="12" id="KW-1185">Reference proteome</keyword>
<dbReference type="NCBIfam" id="TIGR02180">
    <property type="entry name" value="GRX_euk"/>
    <property type="match status" value="1"/>
</dbReference>
<evidence type="ECO:0000256" key="10">
    <source>
        <dbReference type="ARBA" id="ARBA00039819"/>
    </source>
</evidence>
<dbReference type="FunFam" id="3.40.30.10:FF:000026">
    <property type="entry name" value="Glutaredoxin 2"/>
    <property type="match status" value="1"/>
</dbReference>
<dbReference type="GO" id="GO:0015038">
    <property type="term" value="F:glutathione disulfide oxidoreductase activity"/>
    <property type="evidence" value="ECO:0007669"/>
    <property type="project" value="TreeGrafter"/>
</dbReference>
<sequence>MRVYFFMTTLNTMGSVSSTQKIMPPTRELVDQLIASDVVVIFSKTYCPYCTMAKEVFDKLKKTYTAIELDKREDGDEIQAILGEMTGARSVPRVFVKGECLGGGTDVKALYKSGELEKKF</sequence>
<evidence type="ECO:0000313" key="13">
    <source>
        <dbReference type="RefSeq" id="XP_024936477.1"/>
    </source>
</evidence>
<dbReference type="PROSITE" id="PS51354">
    <property type="entry name" value="GLUTAREDOXIN_2"/>
    <property type="match status" value="1"/>
</dbReference>
<evidence type="ECO:0000256" key="9">
    <source>
        <dbReference type="ARBA" id="ARBA00038558"/>
    </source>
</evidence>
<protein>
    <recommendedName>
        <fullName evidence="10">Glutaredoxin-2, mitochondrial</fullName>
    </recommendedName>
</protein>
<evidence type="ECO:0000256" key="2">
    <source>
        <dbReference type="ARBA" id="ARBA00007787"/>
    </source>
</evidence>
<comment type="similarity">
    <text evidence="2">Belongs to the glutaredoxin family.</text>
</comment>
<keyword evidence="6" id="KW-0318">Glutathionylation</keyword>
<dbReference type="PRINTS" id="PR00160">
    <property type="entry name" value="GLUTAREDOXIN"/>
</dbReference>
<dbReference type="GeneID" id="107263378"/>
<evidence type="ECO:0000256" key="4">
    <source>
        <dbReference type="ARBA" id="ARBA00022982"/>
    </source>
</evidence>
<keyword evidence="7" id="KW-0676">Redox-active center</keyword>
<evidence type="ECO:0000256" key="3">
    <source>
        <dbReference type="ARBA" id="ARBA00022448"/>
    </source>
</evidence>
<feature type="domain" description="Glutaredoxin" evidence="11">
    <location>
        <begin position="39"/>
        <end position="100"/>
    </location>
</feature>
<gene>
    <name evidence="13" type="primary">LOC107263378</name>
</gene>
<reference evidence="13" key="1">
    <citation type="submission" date="2025-08" db="UniProtKB">
        <authorList>
            <consortium name="RefSeq"/>
        </authorList>
    </citation>
    <scope>IDENTIFICATION</scope>
</reference>
<dbReference type="InterPro" id="IPR011767">
    <property type="entry name" value="GLR_AS"/>
</dbReference>
<evidence type="ECO:0000256" key="5">
    <source>
        <dbReference type="ARBA" id="ARBA00023157"/>
    </source>
</evidence>
<dbReference type="InterPro" id="IPR036249">
    <property type="entry name" value="Thioredoxin-like_sf"/>
</dbReference>
<dbReference type="Pfam" id="PF00462">
    <property type="entry name" value="Glutaredoxin"/>
    <property type="match status" value="1"/>
</dbReference>
<dbReference type="Proteomes" id="UP000694920">
    <property type="component" value="Unplaced"/>
</dbReference>
<keyword evidence="5" id="KW-1015">Disulfide bond</keyword>
<dbReference type="InterPro" id="IPR002109">
    <property type="entry name" value="Glutaredoxin"/>
</dbReference>